<evidence type="ECO:0000313" key="2">
    <source>
        <dbReference type="EMBL" id="KAK0388008.1"/>
    </source>
</evidence>
<dbReference type="Pfam" id="PF11905">
    <property type="entry name" value="DUF3425"/>
    <property type="match status" value="1"/>
</dbReference>
<feature type="region of interest" description="Disordered" evidence="1">
    <location>
        <begin position="164"/>
        <end position="189"/>
    </location>
</feature>
<dbReference type="InterPro" id="IPR021833">
    <property type="entry name" value="DUF3425"/>
</dbReference>
<protein>
    <recommendedName>
        <fullName evidence="4">BZIP domain-containing protein</fullName>
    </recommendedName>
</protein>
<organism evidence="2 3">
    <name type="scientific">Sarocladium strictum</name>
    <name type="common">Black bundle disease fungus</name>
    <name type="synonym">Acremonium strictum</name>
    <dbReference type="NCBI Taxonomy" id="5046"/>
    <lineage>
        <taxon>Eukaryota</taxon>
        <taxon>Fungi</taxon>
        <taxon>Dikarya</taxon>
        <taxon>Ascomycota</taxon>
        <taxon>Pezizomycotina</taxon>
        <taxon>Sordariomycetes</taxon>
        <taxon>Hypocreomycetidae</taxon>
        <taxon>Hypocreales</taxon>
        <taxon>Sarocladiaceae</taxon>
        <taxon>Sarocladium</taxon>
    </lineage>
</organism>
<dbReference type="CDD" id="cd14688">
    <property type="entry name" value="bZIP_YAP"/>
    <property type="match status" value="1"/>
</dbReference>
<proteinExistence type="predicted"/>
<keyword evidence="3" id="KW-1185">Reference proteome</keyword>
<dbReference type="AlphaFoldDB" id="A0AA39L8H0"/>
<comment type="caution">
    <text evidence="2">The sequence shown here is derived from an EMBL/GenBank/DDBJ whole genome shotgun (WGS) entry which is preliminary data.</text>
</comment>
<gene>
    <name evidence="2" type="ORF">NLU13_4252</name>
</gene>
<evidence type="ECO:0000313" key="3">
    <source>
        <dbReference type="Proteomes" id="UP001175261"/>
    </source>
</evidence>
<evidence type="ECO:0000256" key="1">
    <source>
        <dbReference type="SAM" id="MobiDB-lite"/>
    </source>
</evidence>
<dbReference type="PANTHER" id="PTHR38116:SF1">
    <property type="entry name" value="BZIP DOMAIN-CONTAINING PROTEIN"/>
    <property type="match status" value="1"/>
</dbReference>
<name>A0AA39L8H0_SARSR</name>
<dbReference type="Proteomes" id="UP001175261">
    <property type="component" value="Unassembled WGS sequence"/>
</dbReference>
<dbReference type="EMBL" id="JAPDFR010000003">
    <property type="protein sequence ID" value="KAK0388008.1"/>
    <property type="molecule type" value="Genomic_DNA"/>
</dbReference>
<sequence length="425" mass="48484">MSGPISRHSISSFQCDAAPPVGSGSGIKVVETCSRREWTTDYKAELLKDHAYEWPALLCVSNAVALPDRQPGSIPEPSEQPVKRFTRLPTPAQAQALPLPGRPPYLKHSRLSRRTLKMEANQIVGWSKSESCIFLQLRPHKTSEDWSGITNQKERKRLQNRINQRLSRQRKRQNTGRLRQSDDDPPATTRALRQWEPTTVTHDSDRSFVSLTHCTAADVTQKREILRNFAELALRSYRTGDPRAEHHLRLIQVNTINGLTRNAAALGFSFDWLICEMISPFGRDVQDAPEWSLQAAASTPTTLLPTAAQLRKRHHPWIDLLPLPRMRENLFVAGSMMTPECEEMLHDQLYKDIIETGGHQREWVGLAVWGDPWDPRSWEMSQPFARRWAWLIQGCPELVVSTNYWRETRGERPIAVPGSVCVEEV</sequence>
<accession>A0AA39L8H0</accession>
<evidence type="ECO:0008006" key="4">
    <source>
        <dbReference type="Google" id="ProtNLM"/>
    </source>
</evidence>
<reference evidence="2" key="1">
    <citation type="submission" date="2022-10" db="EMBL/GenBank/DDBJ databases">
        <title>Determination and structural analysis of whole genome sequence of Sarocladium strictum F4-1.</title>
        <authorList>
            <person name="Hu L."/>
            <person name="Jiang Y."/>
        </authorList>
    </citation>
    <scope>NUCLEOTIDE SEQUENCE</scope>
    <source>
        <strain evidence="2">F4-1</strain>
    </source>
</reference>
<dbReference type="PANTHER" id="PTHR38116">
    <property type="entry name" value="CHROMOSOME 7, WHOLE GENOME SHOTGUN SEQUENCE"/>
    <property type="match status" value="1"/>
</dbReference>